<evidence type="ECO:0000313" key="6">
    <source>
        <dbReference type="Proteomes" id="UP000239757"/>
    </source>
</evidence>
<dbReference type="AlphaFoldDB" id="A0A2P5W1D5"/>
<evidence type="ECO:0000259" key="4">
    <source>
        <dbReference type="Pfam" id="PF20160"/>
    </source>
</evidence>
<dbReference type="OrthoDB" id="999528at2759"/>
<evidence type="ECO:0000256" key="3">
    <source>
        <dbReference type="SAM" id="MobiDB-lite"/>
    </source>
</evidence>
<dbReference type="InterPro" id="IPR045344">
    <property type="entry name" value="C-JID"/>
</dbReference>
<evidence type="ECO:0000256" key="2">
    <source>
        <dbReference type="ARBA" id="ARBA00022737"/>
    </source>
</evidence>
<organism evidence="5 6">
    <name type="scientific">Gossypium barbadense</name>
    <name type="common">Sea Island cotton</name>
    <name type="synonym">Hibiscus barbadensis</name>
    <dbReference type="NCBI Taxonomy" id="3634"/>
    <lineage>
        <taxon>Eukaryota</taxon>
        <taxon>Viridiplantae</taxon>
        <taxon>Streptophyta</taxon>
        <taxon>Embryophyta</taxon>
        <taxon>Tracheophyta</taxon>
        <taxon>Spermatophyta</taxon>
        <taxon>Magnoliopsida</taxon>
        <taxon>eudicotyledons</taxon>
        <taxon>Gunneridae</taxon>
        <taxon>Pentapetalae</taxon>
        <taxon>rosids</taxon>
        <taxon>malvids</taxon>
        <taxon>Malvales</taxon>
        <taxon>Malvaceae</taxon>
        <taxon>Malvoideae</taxon>
        <taxon>Gossypium</taxon>
    </lineage>
</organism>
<protein>
    <recommendedName>
        <fullName evidence="4">C-JID domain-containing protein</fullName>
    </recommendedName>
</protein>
<gene>
    <name evidence="5" type="ORF">GOBAR_AA35827</name>
</gene>
<name>A0A2P5W1D5_GOSBA</name>
<feature type="domain" description="C-JID" evidence="4">
    <location>
        <begin position="27"/>
        <end position="152"/>
    </location>
</feature>
<dbReference type="Pfam" id="PF20160">
    <property type="entry name" value="C-JID"/>
    <property type="match status" value="1"/>
</dbReference>
<feature type="region of interest" description="Disordered" evidence="3">
    <location>
        <begin position="171"/>
        <end position="195"/>
    </location>
</feature>
<dbReference type="Proteomes" id="UP000239757">
    <property type="component" value="Unassembled WGS sequence"/>
</dbReference>
<dbReference type="EMBL" id="KZ669649">
    <property type="protein sequence ID" value="PPR84881.1"/>
    <property type="molecule type" value="Genomic_DNA"/>
</dbReference>
<reference evidence="5 6" key="1">
    <citation type="submission" date="2015-01" db="EMBL/GenBank/DDBJ databases">
        <title>Genome of allotetraploid Gossypium barbadense reveals genomic plasticity and fiber elongation in cotton evolution.</title>
        <authorList>
            <person name="Chen X."/>
            <person name="Liu X."/>
            <person name="Zhao B."/>
            <person name="Zheng H."/>
            <person name="Hu Y."/>
            <person name="Lu G."/>
            <person name="Yang C."/>
            <person name="Chen J."/>
            <person name="Shan C."/>
            <person name="Zhang L."/>
            <person name="Zhou Y."/>
            <person name="Wang L."/>
            <person name="Guo W."/>
            <person name="Bai Y."/>
            <person name="Ruan J."/>
            <person name="Shangguan X."/>
            <person name="Mao Y."/>
            <person name="Jiang J."/>
            <person name="Zhu Y."/>
            <person name="Lei J."/>
            <person name="Kang H."/>
            <person name="Chen S."/>
            <person name="He X."/>
            <person name="Wang R."/>
            <person name="Wang Y."/>
            <person name="Chen J."/>
            <person name="Wang L."/>
            <person name="Yu S."/>
            <person name="Wang B."/>
            <person name="Wei J."/>
            <person name="Song S."/>
            <person name="Lu X."/>
            <person name="Gao Z."/>
            <person name="Gu W."/>
            <person name="Deng X."/>
            <person name="Ma D."/>
            <person name="Wang S."/>
            <person name="Liang W."/>
            <person name="Fang L."/>
            <person name="Cai C."/>
            <person name="Zhu X."/>
            <person name="Zhou B."/>
            <person name="Zhang Y."/>
            <person name="Chen Z."/>
            <person name="Xu S."/>
            <person name="Zhu R."/>
            <person name="Wang S."/>
            <person name="Zhang T."/>
            <person name="Zhao G."/>
        </authorList>
    </citation>
    <scope>NUCLEOTIDE SEQUENCE [LARGE SCALE GENOMIC DNA]</scope>
    <source>
        <strain evidence="6">cv. Xinhai21</strain>
        <tissue evidence="5">Leaf</tissue>
    </source>
</reference>
<evidence type="ECO:0000256" key="1">
    <source>
        <dbReference type="ARBA" id="ARBA00022614"/>
    </source>
</evidence>
<keyword evidence="1" id="KW-0433">Leucine-rich repeat</keyword>
<proteinExistence type="predicted"/>
<sequence length="195" mass="22636">MLYALEEWWTWVEESICEFKKRVCVIIPGNEIPEWFSQQRSGSVIEIHLPLNIQNDSQWIEVAFCCIFVNDGGSEKKGIGDRAYIDCRNSSYNGSVFQEDKCGECETKNLWTMDCSDHECHELQMSFQGTKKFPCVKVKKCGVRIMYEKDLEEIREVQCHITQSSPNFEHIHHHSTEKDGSAGSTSLVKRKRNIY</sequence>
<evidence type="ECO:0000313" key="5">
    <source>
        <dbReference type="EMBL" id="PPR84881.1"/>
    </source>
</evidence>
<keyword evidence="2" id="KW-0677">Repeat</keyword>
<accession>A0A2P5W1D5</accession>